<dbReference type="EMBL" id="JBHSMJ010000004">
    <property type="protein sequence ID" value="MFC5446763.1"/>
    <property type="molecule type" value="Genomic_DNA"/>
</dbReference>
<dbReference type="Proteomes" id="UP001596044">
    <property type="component" value="Unassembled WGS sequence"/>
</dbReference>
<evidence type="ECO:0000313" key="1">
    <source>
        <dbReference type="EMBL" id="MFC5446763.1"/>
    </source>
</evidence>
<gene>
    <name evidence="1" type="ORF">ACFPOG_00665</name>
</gene>
<protein>
    <submittedName>
        <fullName evidence="1">Pyridoxamine 5'-phosphate oxidase family protein</fullName>
    </submittedName>
</protein>
<dbReference type="PANTHER" id="PTHR34071:SF2">
    <property type="entry name" value="FLAVIN-NUCLEOTIDE-BINDING PROTEIN"/>
    <property type="match status" value="1"/>
</dbReference>
<reference evidence="2" key="1">
    <citation type="journal article" date="2019" name="Int. J. Syst. Evol. Microbiol.">
        <title>The Global Catalogue of Microorganisms (GCM) 10K type strain sequencing project: providing services to taxonomists for standard genome sequencing and annotation.</title>
        <authorList>
            <consortium name="The Broad Institute Genomics Platform"/>
            <consortium name="The Broad Institute Genome Sequencing Center for Infectious Disease"/>
            <person name="Wu L."/>
            <person name="Ma J."/>
        </authorList>
    </citation>
    <scope>NUCLEOTIDE SEQUENCE [LARGE SCALE GENOMIC DNA]</scope>
    <source>
        <strain evidence="2">KACC 11904</strain>
    </source>
</reference>
<name>A0ABW0K053_9BACL</name>
<dbReference type="PANTHER" id="PTHR34071">
    <property type="entry name" value="5-NITROIMIDAZOLE ANTIBIOTICS RESISTANCE PROTEIN, NIMA-FAMILY-RELATED PROTEIN-RELATED"/>
    <property type="match status" value="1"/>
</dbReference>
<organism evidence="1 2">
    <name type="scientific">Paenibacillus aestuarii</name>
    <dbReference type="NCBI Taxonomy" id="516965"/>
    <lineage>
        <taxon>Bacteria</taxon>
        <taxon>Bacillati</taxon>
        <taxon>Bacillota</taxon>
        <taxon>Bacilli</taxon>
        <taxon>Bacillales</taxon>
        <taxon>Paenibacillaceae</taxon>
        <taxon>Paenibacillus</taxon>
    </lineage>
</organism>
<dbReference type="InterPro" id="IPR024747">
    <property type="entry name" value="Pyridox_Oxase-rel"/>
</dbReference>
<dbReference type="Gene3D" id="2.30.110.10">
    <property type="entry name" value="Electron Transport, Fmn-binding Protein, Chain A"/>
    <property type="match status" value="1"/>
</dbReference>
<accession>A0ABW0K053</accession>
<comment type="caution">
    <text evidence="1">The sequence shown here is derived from an EMBL/GenBank/DDBJ whole genome shotgun (WGS) entry which is preliminary data.</text>
</comment>
<evidence type="ECO:0000313" key="2">
    <source>
        <dbReference type="Proteomes" id="UP001596044"/>
    </source>
</evidence>
<sequence length="180" mass="20016">MFPIRMQKRACTDTATIQHFLDQARTGFLGLSSDDHPYVVPLNFVWKDEAIYFHGAAGGRKIEVIQMNPQACFTVSEEYGTITDPVPANTDTAYMSVMIFGTVERVSDITEATAAMQGMLNKYVPGYYDKPLAQSHLERYVSSMGSKTAVFKLVASSLSAKEREVEAGHMFYPGRSIHSQ</sequence>
<dbReference type="SUPFAM" id="SSF50475">
    <property type="entry name" value="FMN-binding split barrel"/>
    <property type="match status" value="1"/>
</dbReference>
<proteinExistence type="predicted"/>
<dbReference type="RefSeq" id="WP_270880539.1">
    <property type="nucleotide sequence ID" value="NZ_JAQFVF010000033.1"/>
</dbReference>
<keyword evidence="2" id="KW-1185">Reference proteome</keyword>
<dbReference type="InterPro" id="IPR012349">
    <property type="entry name" value="Split_barrel_FMN-bd"/>
</dbReference>
<dbReference type="Pfam" id="PF12900">
    <property type="entry name" value="Pyridox_ox_2"/>
    <property type="match status" value="1"/>
</dbReference>